<dbReference type="EMBL" id="LR796653">
    <property type="protein sequence ID" value="CAB4157712.1"/>
    <property type="molecule type" value="Genomic_DNA"/>
</dbReference>
<organism evidence="1">
    <name type="scientific">uncultured Caudovirales phage</name>
    <dbReference type="NCBI Taxonomy" id="2100421"/>
    <lineage>
        <taxon>Viruses</taxon>
        <taxon>Duplodnaviria</taxon>
        <taxon>Heunggongvirae</taxon>
        <taxon>Uroviricota</taxon>
        <taxon>Caudoviricetes</taxon>
        <taxon>Peduoviridae</taxon>
        <taxon>Maltschvirus</taxon>
        <taxon>Maltschvirus maltsch</taxon>
    </lineage>
</organism>
<reference evidence="1" key="1">
    <citation type="submission" date="2020-04" db="EMBL/GenBank/DDBJ databases">
        <authorList>
            <person name="Chiriac C."/>
            <person name="Salcher M."/>
            <person name="Ghai R."/>
            <person name="Kavagutti S V."/>
        </authorList>
    </citation>
    <scope>NUCLEOTIDE SEQUENCE</scope>
</reference>
<protein>
    <submittedName>
        <fullName evidence="1">Uncharacterized protein</fullName>
    </submittedName>
</protein>
<evidence type="ECO:0000313" key="1">
    <source>
        <dbReference type="EMBL" id="CAB4157712.1"/>
    </source>
</evidence>
<sequence length="82" mass="9448">MNQLYFDICNKTVDDLMNGKSEGGVKDANSVLSKLLIENVDMKMFLLSTGKYHEYSAWIKKFKKKNSGIEKVIKDNLELEEQ</sequence>
<proteinExistence type="predicted"/>
<gene>
    <name evidence="1" type="ORF">UFOVP683_41</name>
</gene>
<name>A0A6J5NG75_9CAUD</name>
<accession>A0A6J5NG75</accession>